<evidence type="ECO:0000313" key="7">
    <source>
        <dbReference type="Proteomes" id="UP001521116"/>
    </source>
</evidence>
<dbReference type="PANTHER" id="PTHR10543:SF89">
    <property type="entry name" value="CAROTENOID 9,10(9',10')-CLEAVAGE DIOXYGENASE 1"/>
    <property type="match status" value="1"/>
</dbReference>
<dbReference type="Pfam" id="PF03055">
    <property type="entry name" value="RPE65"/>
    <property type="match status" value="2"/>
</dbReference>
<reference evidence="6 7" key="1">
    <citation type="submission" date="2024-02" db="EMBL/GenBank/DDBJ databases">
        <title>De novo assembly and annotation of 12 fungi associated with fruit tree decline syndrome in Ontario, Canada.</title>
        <authorList>
            <person name="Sulman M."/>
            <person name="Ellouze W."/>
            <person name="Ilyukhin E."/>
        </authorList>
    </citation>
    <scope>NUCLEOTIDE SEQUENCE [LARGE SCALE GENOMIC DNA]</scope>
    <source>
        <strain evidence="6 7">M1-105</strain>
    </source>
</reference>
<proteinExistence type="inferred from homology"/>
<comment type="caution">
    <text evidence="6">The sequence shown here is derived from an EMBL/GenBank/DDBJ whole genome shotgun (WGS) entry which is preliminary data.</text>
</comment>
<evidence type="ECO:0000313" key="6">
    <source>
        <dbReference type="EMBL" id="KAL1634523.1"/>
    </source>
</evidence>
<dbReference type="Proteomes" id="UP001521116">
    <property type="component" value="Unassembled WGS sequence"/>
</dbReference>
<accession>A0ABR3T4M7</accession>
<dbReference type="InterPro" id="IPR004294">
    <property type="entry name" value="Carotenoid_Oase"/>
</dbReference>
<comment type="similarity">
    <text evidence="2">Belongs to the carotenoid oxygenase family.</text>
</comment>
<name>A0ABR3T4M7_9PEZI</name>
<keyword evidence="3" id="KW-0479">Metal-binding</keyword>
<evidence type="ECO:0000256" key="1">
    <source>
        <dbReference type="ARBA" id="ARBA00001954"/>
    </source>
</evidence>
<gene>
    <name evidence="6" type="ORF">SLS56_002216</name>
</gene>
<evidence type="ECO:0000256" key="3">
    <source>
        <dbReference type="ARBA" id="ARBA00022723"/>
    </source>
</evidence>
<evidence type="ECO:0000256" key="5">
    <source>
        <dbReference type="ARBA" id="ARBA00023004"/>
    </source>
</evidence>
<protein>
    <recommendedName>
        <fullName evidence="8">Carotenoid oxygenase</fullName>
    </recommendedName>
</protein>
<keyword evidence="5" id="KW-0408">Iron</keyword>
<comment type="cofactor">
    <cofactor evidence="1">
        <name>Fe(2+)</name>
        <dbReference type="ChEBI" id="CHEBI:29033"/>
    </cofactor>
</comment>
<sequence length="721" mass="80260">MPQLAGQKRKRADQKHPYLAGNYAPATRTRELTPCTYTGSIPEELVGGQYVRNGGNPISNEDLGRDAHWFDGDGMLAGVLFKRGEDGEIHPEFVAQFILTDLLLSSLSNRSLRFPILPSIATLVDPLSSLLAIMLRIMRTVFLVILSHLPGSRQPIKKISVANTGVYYHDGRALATCESGPPIRVSLPTLETIGWFNGSTADGEPARRSDEARFGGTGLLGFMKEWTTGHPKVDPETNEMILYHCTFAPPYIHYSILPATNNAARNTTPLPKLISQPVSGVSGGKMMHDFGVSRKHTIIMDLPLTLDPLNLVKNKPIVSYDPSAPSRFGVFPRRNPSRVHWFETSACCIFHTANAWDDEDKSGHVTSVYLLACRLTSATLVYSAGNVAVPKLPKRSPDDDRPISFFDKYDFDDTDTAAGEISFPESGGFDAAPDLESPRRDTAPLLQPLTHIDPEPDTEPIPEQNACSSLDEEEQCRLYYYSFTLPSATSAPQIATQHALSAIPFEFPTVNPAFSMRFARYIYGCSTSSSSFGAALGKAAKVDVLAKLDTQTLIARGQVYPPHPVTGCVDTRSVSEVLAQQAKLDDQDDPVRCFRMPDGWYAQEARFVPRRGAAKEDDGYLLFYAFDESQLDRDGEARPDAVSELWILDAKTMRDVVARVRLPQRVPYGLHGEWFEERQIREQRPFEKMRTVEDVLKKEGEEKGLWRAWMGTRRTLEQWLA</sequence>
<organism evidence="6 7">
    <name type="scientific">Neofusicoccum ribis</name>
    <dbReference type="NCBI Taxonomy" id="45134"/>
    <lineage>
        <taxon>Eukaryota</taxon>
        <taxon>Fungi</taxon>
        <taxon>Dikarya</taxon>
        <taxon>Ascomycota</taxon>
        <taxon>Pezizomycotina</taxon>
        <taxon>Dothideomycetes</taxon>
        <taxon>Dothideomycetes incertae sedis</taxon>
        <taxon>Botryosphaeriales</taxon>
        <taxon>Botryosphaeriaceae</taxon>
        <taxon>Neofusicoccum</taxon>
    </lineage>
</organism>
<evidence type="ECO:0000256" key="2">
    <source>
        <dbReference type="ARBA" id="ARBA00006787"/>
    </source>
</evidence>
<dbReference type="PANTHER" id="PTHR10543">
    <property type="entry name" value="BETA-CAROTENE DIOXYGENASE"/>
    <property type="match status" value="1"/>
</dbReference>
<evidence type="ECO:0008006" key="8">
    <source>
        <dbReference type="Google" id="ProtNLM"/>
    </source>
</evidence>
<evidence type="ECO:0000256" key="4">
    <source>
        <dbReference type="ARBA" id="ARBA00023002"/>
    </source>
</evidence>
<keyword evidence="7" id="KW-1185">Reference proteome</keyword>
<keyword evidence="4" id="KW-0560">Oxidoreductase</keyword>
<dbReference type="EMBL" id="JAJVDC020000015">
    <property type="protein sequence ID" value="KAL1634523.1"/>
    <property type="molecule type" value="Genomic_DNA"/>
</dbReference>